<dbReference type="GO" id="GO:0032259">
    <property type="term" value="P:methylation"/>
    <property type="evidence" value="ECO:0007669"/>
    <property type="project" value="UniProtKB-KW"/>
</dbReference>
<evidence type="ECO:0000259" key="5">
    <source>
        <dbReference type="Pfam" id="PF01555"/>
    </source>
</evidence>
<name>X1KAD6_9ZZZZ</name>
<evidence type="ECO:0000256" key="3">
    <source>
        <dbReference type="ARBA" id="ARBA00022679"/>
    </source>
</evidence>
<comment type="caution">
    <text evidence="6">The sequence shown here is derived from an EMBL/GenBank/DDBJ whole genome shotgun (WGS) entry which is preliminary data.</text>
</comment>
<sequence>MAKSDKNKPPINIEAFKYKDRRANIPTEELRDFVAEDETEPKTILYPRDPSLDPQLVWKGKDELDSANLEIPSVPVYIQEKIHPKYIIEDLRAQAKKEKPEPQMQLFADFNGIQFEDLIEFYQHEQNWSNRLILGDSLLVMTSLAEKEGLKGKVQMIYIDPPYGIRFDSNWQVSTRKRDVTDGKAEDATRQPEQIKAFRDTWKLGIHSYLAYLRDRLVVARELLTETGSVFVQIGDANVHLVRCLMDEVFGSENFV</sequence>
<feature type="domain" description="DNA methylase N-4/N-6" evidence="5">
    <location>
        <begin position="154"/>
        <end position="255"/>
    </location>
</feature>
<dbReference type="InterPro" id="IPR002941">
    <property type="entry name" value="DNA_methylase_N4/N6"/>
</dbReference>
<dbReference type="PROSITE" id="PS00092">
    <property type="entry name" value="N6_MTASE"/>
    <property type="match status" value="1"/>
</dbReference>
<dbReference type="Gene3D" id="3.40.50.150">
    <property type="entry name" value="Vaccinia Virus protein VP39"/>
    <property type="match status" value="1"/>
</dbReference>
<evidence type="ECO:0000256" key="1">
    <source>
        <dbReference type="ARBA" id="ARBA00006594"/>
    </source>
</evidence>
<accession>X1KAD6</accession>
<keyword evidence="2" id="KW-0489">Methyltransferase</keyword>
<comment type="similarity">
    <text evidence="1">Belongs to the N(4)/N(6)-methyltransferase family.</text>
</comment>
<gene>
    <name evidence="6" type="ORF">S06H3_19153</name>
</gene>
<dbReference type="Pfam" id="PF01555">
    <property type="entry name" value="N6_N4_Mtase"/>
    <property type="match status" value="1"/>
</dbReference>
<keyword evidence="3" id="KW-0808">Transferase</keyword>
<dbReference type="EMBL" id="BARV01009776">
    <property type="protein sequence ID" value="GAI03972.1"/>
    <property type="molecule type" value="Genomic_DNA"/>
</dbReference>
<feature type="non-terminal residue" evidence="6">
    <location>
        <position position="256"/>
    </location>
</feature>
<evidence type="ECO:0000313" key="6">
    <source>
        <dbReference type="EMBL" id="GAI03972.1"/>
    </source>
</evidence>
<dbReference type="GO" id="GO:0003677">
    <property type="term" value="F:DNA binding"/>
    <property type="evidence" value="ECO:0007669"/>
    <property type="project" value="InterPro"/>
</dbReference>
<dbReference type="GO" id="GO:0008170">
    <property type="term" value="F:N-methyltransferase activity"/>
    <property type="evidence" value="ECO:0007669"/>
    <property type="project" value="InterPro"/>
</dbReference>
<reference evidence="6" key="1">
    <citation type="journal article" date="2014" name="Front. Microbiol.">
        <title>High frequency of phylogenetically diverse reductive dehalogenase-homologous genes in deep subseafloor sedimentary metagenomes.</title>
        <authorList>
            <person name="Kawai M."/>
            <person name="Futagami T."/>
            <person name="Toyoda A."/>
            <person name="Takaki Y."/>
            <person name="Nishi S."/>
            <person name="Hori S."/>
            <person name="Arai W."/>
            <person name="Tsubouchi T."/>
            <person name="Morono Y."/>
            <person name="Uchiyama I."/>
            <person name="Ito T."/>
            <person name="Fujiyama A."/>
            <person name="Inagaki F."/>
            <person name="Takami H."/>
        </authorList>
    </citation>
    <scope>NUCLEOTIDE SEQUENCE</scope>
    <source>
        <strain evidence="6">Expedition CK06-06</strain>
    </source>
</reference>
<organism evidence="6">
    <name type="scientific">marine sediment metagenome</name>
    <dbReference type="NCBI Taxonomy" id="412755"/>
    <lineage>
        <taxon>unclassified sequences</taxon>
        <taxon>metagenomes</taxon>
        <taxon>ecological metagenomes</taxon>
    </lineage>
</organism>
<dbReference type="AlphaFoldDB" id="X1KAD6"/>
<dbReference type="PRINTS" id="PR00506">
    <property type="entry name" value="D21N6MTFRASE"/>
</dbReference>
<dbReference type="InterPro" id="IPR029063">
    <property type="entry name" value="SAM-dependent_MTases_sf"/>
</dbReference>
<protein>
    <recommendedName>
        <fullName evidence="5">DNA methylase N-4/N-6 domain-containing protein</fullName>
    </recommendedName>
</protein>
<dbReference type="SUPFAM" id="SSF53335">
    <property type="entry name" value="S-adenosyl-L-methionine-dependent methyltransferases"/>
    <property type="match status" value="1"/>
</dbReference>
<evidence type="ECO:0000256" key="2">
    <source>
        <dbReference type="ARBA" id="ARBA00022603"/>
    </source>
</evidence>
<keyword evidence="4" id="KW-0949">S-adenosyl-L-methionine</keyword>
<proteinExistence type="inferred from homology"/>
<dbReference type="InterPro" id="IPR002052">
    <property type="entry name" value="DNA_methylase_N6_adenine_CS"/>
</dbReference>
<dbReference type="InterPro" id="IPR002295">
    <property type="entry name" value="N4/N6-MTase_EcoPI_Mod-like"/>
</dbReference>
<evidence type="ECO:0000256" key="4">
    <source>
        <dbReference type="ARBA" id="ARBA00022691"/>
    </source>
</evidence>